<gene>
    <name evidence="10" type="ORF">B4U79_08854</name>
</gene>
<comment type="similarity">
    <text evidence="5">Belongs to the DHHC palmitoyltransferase family. ERF2/ZDHHC9 subfamily.</text>
</comment>
<feature type="compositionally biased region" description="Polar residues" evidence="8">
    <location>
        <begin position="568"/>
        <end position="577"/>
    </location>
</feature>
<dbReference type="AlphaFoldDB" id="A0A3S3NDU0"/>
<keyword evidence="7" id="KW-0012">Acyltransferase</keyword>
<reference evidence="10 11" key="1">
    <citation type="journal article" date="2018" name="Gigascience">
        <title>Genomes of trombidid mites reveal novel predicted allergens and laterally-transferred genes associated with secondary metabolism.</title>
        <authorList>
            <person name="Dong X."/>
            <person name="Chaisiri K."/>
            <person name="Xia D."/>
            <person name="Armstrong S.D."/>
            <person name="Fang Y."/>
            <person name="Donnelly M.J."/>
            <person name="Kadowaki T."/>
            <person name="McGarry J.W."/>
            <person name="Darby A.C."/>
            <person name="Makepeace B.L."/>
        </authorList>
    </citation>
    <scope>NUCLEOTIDE SEQUENCE [LARGE SCALE GENOMIC DNA]</scope>
    <source>
        <strain evidence="10">UoL-WK</strain>
    </source>
</reference>
<feature type="transmembrane region" description="Helical" evidence="7">
    <location>
        <begin position="39"/>
        <end position="61"/>
    </location>
</feature>
<keyword evidence="4 7" id="KW-0472">Membrane</keyword>
<feature type="transmembrane region" description="Helical" evidence="7">
    <location>
        <begin position="145"/>
        <end position="168"/>
    </location>
</feature>
<accession>A0A3S3NDU0</accession>
<keyword evidence="11" id="KW-1185">Reference proteome</keyword>
<feature type="compositionally biased region" description="Polar residues" evidence="8">
    <location>
        <begin position="549"/>
        <end position="559"/>
    </location>
</feature>
<name>A0A3S3NDU0_9ACAR</name>
<dbReference type="GO" id="GO:0019706">
    <property type="term" value="F:protein-cysteine S-palmitoyltransferase activity"/>
    <property type="evidence" value="ECO:0007669"/>
    <property type="project" value="UniProtKB-EC"/>
</dbReference>
<dbReference type="PANTHER" id="PTHR12349">
    <property type="entry name" value="ANKYRIN REPEAT AND LEM DOMAIN-CONTAINING PROTEIN 2"/>
    <property type="match status" value="1"/>
</dbReference>
<evidence type="ECO:0000256" key="6">
    <source>
        <dbReference type="ARBA" id="ARBA00047790"/>
    </source>
</evidence>
<feature type="transmembrane region" description="Helical" evidence="7">
    <location>
        <begin position="180"/>
        <end position="206"/>
    </location>
</feature>
<feature type="compositionally biased region" description="Pro residues" evidence="8">
    <location>
        <begin position="333"/>
        <end position="346"/>
    </location>
</feature>
<dbReference type="Pfam" id="PF01529">
    <property type="entry name" value="DHHC"/>
    <property type="match status" value="1"/>
</dbReference>
<comment type="domain">
    <text evidence="7">The DHHC domain is required for palmitoyltransferase activity.</text>
</comment>
<keyword evidence="3 7" id="KW-1133">Transmembrane helix</keyword>
<dbReference type="PANTHER" id="PTHR12349:SF2">
    <property type="entry name" value="PALMITOYLTRANSFERASE ZDHHC8"/>
    <property type="match status" value="1"/>
</dbReference>
<evidence type="ECO:0000256" key="5">
    <source>
        <dbReference type="ARBA" id="ARBA00023463"/>
    </source>
</evidence>
<evidence type="ECO:0000256" key="2">
    <source>
        <dbReference type="ARBA" id="ARBA00022692"/>
    </source>
</evidence>
<keyword evidence="2 7" id="KW-0812">Transmembrane</keyword>
<dbReference type="GO" id="GO:0016020">
    <property type="term" value="C:membrane"/>
    <property type="evidence" value="ECO:0007669"/>
    <property type="project" value="UniProtKB-SubCell"/>
</dbReference>
<dbReference type="PROSITE" id="PS50216">
    <property type="entry name" value="DHHC"/>
    <property type="match status" value="1"/>
</dbReference>
<dbReference type="EC" id="2.3.1.225" evidence="7"/>
<evidence type="ECO:0000256" key="4">
    <source>
        <dbReference type="ARBA" id="ARBA00023136"/>
    </source>
</evidence>
<dbReference type="STRING" id="1965070.A0A3S3NDU0"/>
<feature type="compositionally biased region" description="Low complexity" evidence="8">
    <location>
        <begin position="456"/>
        <end position="466"/>
    </location>
</feature>
<feature type="region of interest" description="Disordered" evidence="8">
    <location>
        <begin position="324"/>
        <end position="358"/>
    </location>
</feature>
<evidence type="ECO:0000256" key="3">
    <source>
        <dbReference type="ARBA" id="ARBA00022989"/>
    </source>
</evidence>
<evidence type="ECO:0000313" key="11">
    <source>
        <dbReference type="Proteomes" id="UP000285301"/>
    </source>
</evidence>
<comment type="caution">
    <text evidence="10">The sequence shown here is derived from an EMBL/GenBank/DDBJ whole genome shotgun (WGS) entry which is preliminary data.</text>
</comment>
<sequence>MAGCKSKTKLIPAICAWLLLLTSTSLFFAFPCQYFQNNYHFSITIVQGVIALFVITNFFLATFMDPGIITKASEDEDNDDDFRAPLYKTIEINGIMVRMKWCVTCQFYRPPRCSHCSVCNNCVETFDHHCPWVNNCIGKRNYRHFFFFLIFLSIHMISIFVWCVIYVYRFRENLHERDAVISMVIIGIITLLFIPIIGLTGFHIVLVARGRTTNEQVTGKFQGGYNPFSRGCVTNCCYILCGPQYPSYQTKRKKPNRKKHYDFLNQAGKSESSVKVYMDDKNLVSSGKQTSNLVNKQSFTNLKSNSAYRDDGSAVEMERIETPAMGQSRDCEPSPPTSPQINPPKIMPRQERTPSNTSVKPYNSNGVSQFSAVNANPQVHRKSSPNHTGKTETTFPVLSSPIENSHRMQQTLPYNCSNMNYNYSGIHGAHNMHHEHYYHHSRPISPAKSTSIGEISTQTYSQQQQQRSDGPPGGMVIYYSPDAGYQTSDQNVSTKFSSESELQKLRNYSNEAANTPEIKSGNIHFQKRPMSFMKALEMSEKLERLQNHNSNTKNQQQEFSGGGGVAKNNRNSHTGTASGAAGLKNSINAADESNMRLSQYEMNYEIAV</sequence>
<organism evidence="10 11">
    <name type="scientific">Dinothrombium tinctorium</name>
    <dbReference type="NCBI Taxonomy" id="1965070"/>
    <lineage>
        <taxon>Eukaryota</taxon>
        <taxon>Metazoa</taxon>
        <taxon>Ecdysozoa</taxon>
        <taxon>Arthropoda</taxon>
        <taxon>Chelicerata</taxon>
        <taxon>Arachnida</taxon>
        <taxon>Acari</taxon>
        <taxon>Acariformes</taxon>
        <taxon>Trombidiformes</taxon>
        <taxon>Prostigmata</taxon>
        <taxon>Anystina</taxon>
        <taxon>Parasitengona</taxon>
        <taxon>Trombidioidea</taxon>
        <taxon>Trombidiidae</taxon>
        <taxon>Dinothrombium</taxon>
    </lineage>
</organism>
<comment type="catalytic activity">
    <reaction evidence="6">
        <text>L-cysteinyl-[protein] + hexadecanoyl-CoA = S-hexadecanoyl-L-cysteinyl-[protein] + CoA</text>
        <dbReference type="Rhea" id="RHEA:36683"/>
        <dbReference type="Rhea" id="RHEA-COMP:10131"/>
        <dbReference type="Rhea" id="RHEA-COMP:11032"/>
        <dbReference type="ChEBI" id="CHEBI:29950"/>
        <dbReference type="ChEBI" id="CHEBI:57287"/>
        <dbReference type="ChEBI" id="CHEBI:57379"/>
        <dbReference type="ChEBI" id="CHEBI:74151"/>
        <dbReference type="EC" id="2.3.1.225"/>
    </reaction>
    <physiologicalReaction direction="left-to-right" evidence="6">
        <dbReference type="Rhea" id="RHEA:36684"/>
    </physiologicalReaction>
</comment>
<feature type="region of interest" description="Disordered" evidence="8">
    <location>
        <begin position="549"/>
        <end position="581"/>
    </location>
</feature>
<feature type="region of interest" description="Disordered" evidence="8">
    <location>
        <begin position="438"/>
        <end position="475"/>
    </location>
</feature>
<feature type="domain" description="Palmitoyltransferase DHHC" evidence="9">
    <location>
        <begin position="98"/>
        <end position="218"/>
    </location>
</feature>
<dbReference type="Proteomes" id="UP000285301">
    <property type="component" value="Unassembled WGS sequence"/>
</dbReference>
<dbReference type="OrthoDB" id="4096362at2759"/>
<evidence type="ECO:0000259" key="9">
    <source>
        <dbReference type="Pfam" id="PF01529"/>
    </source>
</evidence>
<keyword evidence="7 10" id="KW-0808">Transferase</keyword>
<evidence type="ECO:0000256" key="1">
    <source>
        <dbReference type="ARBA" id="ARBA00004141"/>
    </source>
</evidence>
<proteinExistence type="inferred from homology"/>
<dbReference type="EMBL" id="NCKU01010719">
    <property type="protein sequence ID" value="RWS00694.1"/>
    <property type="molecule type" value="Genomic_DNA"/>
</dbReference>
<comment type="subcellular location">
    <subcellularLocation>
        <location evidence="1">Membrane</location>
        <topology evidence="1">Multi-pass membrane protein</topology>
    </subcellularLocation>
</comment>
<protein>
    <recommendedName>
        <fullName evidence="7">Palmitoyltransferase</fullName>
        <ecNumber evidence="7">2.3.1.225</ecNumber>
    </recommendedName>
</protein>
<evidence type="ECO:0000313" key="10">
    <source>
        <dbReference type="EMBL" id="RWS00694.1"/>
    </source>
</evidence>
<evidence type="ECO:0000256" key="7">
    <source>
        <dbReference type="RuleBase" id="RU079119"/>
    </source>
</evidence>
<dbReference type="InterPro" id="IPR001594">
    <property type="entry name" value="Palmitoyltrfase_DHHC"/>
</dbReference>
<evidence type="ECO:0000256" key="8">
    <source>
        <dbReference type="SAM" id="MobiDB-lite"/>
    </source>
</evidence>